<dbReference type="PANTHER" id="PTHR24321">
    <property type="entry name" value="DEHYDROGENASES, SHORT CHAIN"/>
    <property type="match status" value="1"/>
</dbReference>
<accession>A0ABW2JR58</accession>
<dbReference type="InterPro" id="IPR002347">
    <property type="entry name" value="SDR_fam"/>
</dbReference>
<dbReference type="PANTHER" id="PTHR24321:SF8">
    <property type="entry name" value="ESTRADIOL 17-BETA-DEHYDROGENASE 8-RELATED"/>
    <property type="match status" value="1"/>
</dbReference>
<gene>
    <name evidence="4" type="ORF">ACFQVC_28005</name>
</gene>
<dbReference type="PRINTS" id="PR00081">
    <property type="entry name" value="GDHRDH"/>
</dbReference>
<keyword evidence="2" id="KW-0560">Oxidoreductase</keyword>
<name>A0ABW2JR58_9ACTN</name>
<organism evidence="4 5">
    <name type="scientific">Streptomyces monticola</name>
    <dbReference type="NCBI Taxonomy" id="2666263"/>
    <lineage>
        <taxon>Bacteria</taxon>
        <taxon>Bacillati</taxon>
        <taxon>Actinomycetota</taxon>
        <taxon>Actinomycetes</taxon>
        <taxon>Kitasatosporales</taxon>
        <taxon>Streptomycetaceae</taxon>
        <taxon>Streptomyces</taxon>
    </lineage>
</organism>
<dbReference type="SUPFAM" id="SSF51735">
    <property type="entry name" value="NAD(P)-binding Rossmann-fold domains"/>
    <property type="match status" value="1"/>
</dbReference>
<comment type="similarity">
    <text evidence="1">Belongs to the short-chain dehydrogenases/reductases (SDR) family.</text>
</comment>
<evidence type="ECO:0000256" key="3">
    <source>
        <dbReference type="SAM" id="MobiDB-lite"/>
    </source>
</evidence>
<proteinExistence type="inferred from homology"/>
<dbReference type="InterPro" id="IPR036291">
    <property type="entry name" value="NAD(P)-bd_dom_sf"/>
</dbReference>
<sequence length="178" mass="18646">MRQFYLDDYHALTAVNIDAVVYGFRASLPALRRAGGGSIVAGSSLAALTGFRAFPLYTMTRAAVVGLVRSLAPTWAEENITAGAVCPAFTDTPLLRPMRGRLQEAGFPLLEPGTVADVVIHQLTAGGPGAIWGIQSGKPPFLYRHPGVPRPAGLAPGMLPPDLTGLDGGRAETPEARS</sequence>
<protein>
    <submittedName>
        <fullName evidence="4">SDR family NAD(P)-dependent oxidoreductase</fullName>
    </submittedName>
</protein>
<dbReference type="Pfam" id="PF00106">
    <property type="entry name" value="adh_short"/>
    <property type="match status" value="1"/>
</dbReference>
<evidence type="ECO:0000256" key="2">
    <source>
        <dbReference type="ARBA" id="ARBA00023002"/>
    </source>
</evidence>
<keyword evidence="5" id="KW-1185">Reference proteome</keyword>
<evidence type="ECO:0000313" key="5">
    <source>
        <dbReference type="Proteomes" id="UP001596523"/>
    </source>
</evidence>
<dbReference type="EMBL" id="JBHTCF010000014">
    <property type="protein sequence ID" value="MFC7308060.1"/>
    <property type="molecule type" value="Genomic_DNA"/>
</dbReference>
<evidence type="ECO:0000313" key="4">
    <source>
        <dbReference type="EMBL" id="MFC7308060.1"/>
    </source>
</evidence>
<feature type="compositionally biased region" description="Basic and acidic residues" evidence="3">
    <location>
        <begin position="169"/>
        <end position="178"/>
    </location>
</feature>
<evidence type="ECO:0000256" key="1">
    <source>
        <dbReference type="ARBA" id="ARBA00006484"/>
    </source>
</evidence>
<reference evidence="5" key="1">
    <citation type="journal article" date="2019" name="Int. J. Syst. Evol. Microbiol.">
        <title>The Global Catalogue of Microorganisms (GCM) 10K type strain sequencing project: providing services to taxonomists for standard genome sequencing and annotation.</title>
        <authorList>
            <consortium name="The Broad Institute Genomics Platform"/>
            <consortium name="The Broad Institute Genome Sequencing Center for Infectious Disease"/>
            <person name="Wu L."/>
            <person name="Ma J."/>
        </authorList>
    </citation>
    <scope>NUCLEOTIDE SEQUENCE [LARGE SCALE GENOMIC DNA]</scope>
    <source>
        <strain evidence="5">SYNS20</strain>
    </source>
</reference>
<feature type="region of interest" description="Disordered" evidence="3">
    <location>
        <begin position="153"/>
        <end position="178"/>
    </location>
</feature>
<dbReference type="Proteomes" id="UP001596523">
    <property type="component" value="Unassembled WGS sequence"/>
</dbReference>
<comment type="caution">
    <text evidence="4">The sequence shown here is derived from an EMBL/GenBank/DDBJ whole genome shotgun (WGS) entry which is preliminary data.</text>
</comment>
<dbReference type="Gene3D" id="3.40.50.720">
    <property type="entry name" value="NAD(P)-binding Rossmann-like Domain"/>
    <property type="match status" value="1"/>
</dbReference>
<dbReference type="RefSeq" id="WP_381835713.1">
    <property type="nucleotide sequence ID" value="NZ_JBHTCF010000014.1"/>
</dbReference>